<name>A0AAE1XAJ0_9LAMI</name>
<dbReference type="AlphaFoldDB" id="A0AAE1XAJ0"/>
<accession>A0AAE1XAJ0</accession>
<feature type="non-terminal residue" evidence="3">
    <location>
        <position position="1"/>
    </location>
</feature>
<proteinExistence type="predicted"/>
<protein>
    <submittedName>
        <fullName evidence="3">G2/mitotic-specific cyclin S13-6</fullName>
    </submittedName>
</protein>
<dbReference type="Proteomes" id="UP001289374">
    <property type="component" value="Unassembled WGS sequence"/>
</dbReference>
<gene>
    <name evidence="3" type="ORF">Sango_0416200</name>
</gene>
<feature type="chain" id="PRO_5041898171" evidence="2">
    <location>
        <begin position="25"/>
        <end position="158"/>
    </location>
</feature>
<evidence type="ECO:0000256" key="1">
    <source>
        <dbReference type="SAM" id="MobiDB-lite"/>
    </source>
</evidence>
<keyword evidence="4" id="KW-1185">Reference proteome</keyword>
<evidence type="ECO:0000313" key="3">
    <source>
        <dbReference type="EMBL" id="KAK4408352.1"/>
    </source>
</evidence>
<organism evidence="3 4">
    <name type="scientific">Sesamum angolense</name>
    <dbReference type="NCBI Taxonomy" id="2727404"/>
    <lineage>
        <taxon>Eukaryota</taxon>
        <taxon>Viridiplantae</taxon>
        <taxon>Streptophyta</taxon>
        <taxon>Embryophyta</taxon>
        <taxon>Tracheophyta</taxon>
        <taxon>Spermatophyta</taxon>
        <taxon>Magnoliopsida</taxon>
        <taxon>eudicotyledons</taxon>
        <taxon>Gunneridae</taxon>
        <taxon>Pentapetalae</taxon>
        <taxon>asterids</taxon>
        <taxon>lamiids</taxon>
        <taxon>Lamiales</taxon>
        <taxon>Pedaliaceae</taxon>
        <taxon>Sesamum</taxon>
    </lineage>
</organism>
<comment type="caution">
    <text evidence="3">The sequence shown here is derived from an EMBL/GenBank/DDBJ whole genome shotgun (WGS) entry which is preliminary data.</text>
</comment>
<evidence type="ECO:0000313" key="4">
    <source>
        <dbReference type="Proteomes" id="UP001289374"/>
    </source>
</evidence>
<reference evidence="3" key="1">
    <citation type="submission" date="2020-06" db="EMBL/GenBank/DDBJ databases">
        <authorList>
            <person name="Li T."/>
            <person name="Hu X."/>
            <person name="Zhang T."/>
            <person name="Song X."/>
            <person name="Zhang H."/>
            <person name="Dai N."/>
            <person name="Sheng W."/>
            <person name="Hou X."/>
            <person name="Wei L."/>
        </authorList>
    </citation>
    <scope>NUCLEOTIDE SEQUENCE</scope>
    <source>
        <strain evidence="3">K16</strain>
        <tissue evidence="3">Leaf</tissue>
    </source>
</reference>
<sequence length="158" mass="17001">GEAGNGRLQVFLSSFWASLGGVFGGHSNNQKEQEIEEEEELDLEMASRVVVPEQPRGGGKQKNVQAEGRNRRVLRDIGNLVAAPAVEGKPQNQITRPITRSFGAQLLANAQAAVEKNNCKKPLVDNVNVLVGNDGAAKAKAMPKREPGIKAKNDVPIR</sequence>
<evidence type="ECO:0000256" key="2">
    <source>
        <dbReference type="SAM" id="SignalP"/>
    </source>
</evidence>
<dbReference type="EMBL" id="JACGWL010000002">
    <property type="protein sequence ID" value="KAK4408352.1"/>
    <property type="molecule type" value="Genomic_DNA"/>
</dbReference>
<feature type="compositionally biased region" description="Basic and acidic residues" evidence="1">
    <location>
        <begin position="143"/>
        <end position="158"/>
    </location>
</feature>
<reference evidence="3" key="2">
    <citation type="journal article" date="2024" name="Plant">
        <title>Genomic evolution and insights into agronomic trait innovations of Sesamum species.</title>
        <authorList>
            <person name="Miao H."/>
            <person name="Wang L."/>
            <person name="Qu L."/>
            <person name="Liu H."/>
            <person name="Sun Y."/>
            <person name="Le M."/>
            <person name="Wang Q."/>
            <person name="Wei S."/>
            <person name="Zheng Y."/>
            <person name="Lin W."/>
            <person name="Duan Y."/>
            <person name="Cao H."/>
            <person name="Xiong S."/>
            <person name="Wang X."/>
            <person name="Wei L."/>
            <person name="Li C."/>
            <person name="Ma Q."/>
            <person name="Ju M."/>
            <person name="Zhao R."/>
            <person name="Li G."/>
            <person name="Mu C."/>
            <person name="Tian Q."/>
            <person name="Mei H."/>
            <person name="Zhang T."/>
            <person name="Gao T."/>
            <person name="Zhang H."/>
        </authorList>
    </citation>
    <scope>NUCLEOTIDE SEQUENCE</scope>
    <source>
        <strain evidence="3">K16</strain>
    </source>
</reference>
<feature type="signal peptide" evidence="2">
    <location>
        <begin position="1"/>
        <end position="24"/>
    </location>
</feature>
<feature type="region of interest" description="Disordered" evidence="1">
    <location>
        <begin position="48"/>
        <end position="69"/>
    </location>
</feature>
<keyword evidence="2" id="KW-0732">Signal</keyword>
<feature type="region of interest" description="Disordered" evidence="1">
    <location>
        <begin position="138"/>
        <end position="158"/>
    </location>
</feature>